<dbReference type="GO" id="GO:0005615">
    <property type="term" value="C:extracellular space"/>
    <property type="evidence" value="ECO:0007669"/>
    <property type="project" value="TreeGrafter"/>
</dbReference>
<comment type="caution">
    <text evidence="3">The sequence shown here is derived from an EMBL/GenBank/DDBJ whole genome shotgun (WGS) entry which is preliminary data.</text>
</comment>
<dbReference type="PANTHER" id="PTHR24023">
    <property type="entry name" value="COLLAGEN ALPHA"/>
    <property type="match status" value="1"/>
</dbReference>
<evidence type="ECO:0000313" key="4">
    <source>
        <dbReference type="Proteomes" id="UP000287872"/>
    </source>
</evidence>
<feature type="domain" description="Major tropism determinant N-terminal" evidence="2">
    <location>
        <begin position="8"/>
        <end position="41"/>
    </location>
</feature>
<dbReference type="GO" id="GO:0030020">
    <property type="term" value="F:extracellular matrix structural constituent conferring tensile strength"/>
    <property type="evidence" value="ECO:0007669"/>
    <property type="project" value="TreeGrafter"/>
</dbReference>
<dbReference type="GO" id="GO:0030198">
    <property type="term" value="P:extracellular matrix organization"/>
    <property type="evidence" value="ECO:0007669"/>
    <property type="project" value="TreeGrafter"/>
</dbReference>
<keyword evidence="4" id="KW-1185">Reference proteome</keyword>
<dbReference type="PANTHER" id="PTHR24023:SF1095">
    <property type="entry name" value="EGF-LIKE DOMAIN-CONTAINING PROTEIN"/>
    <property type="match status" value="1"/>
</dbReference>
<protein>
    <recommendedName>
        <fullName evidence="2">Major tropism determinant N-terminal domain-containing protein</fullName>
    </recommendedName>
</protein>
<dbReference type="Pfam" id="PF01391">
    <property type="entry name" value="Collagen"/>
    <property type="match status" value="2"/>
</dbReference>
<dbReference type="InterPro" id="IPR008160">
    <property type="entry name" value="Collagen"/>
</dbReference>
<dbReference type="CDD" id="cd19958">
    <property type="entry name" value="pyocin_knob"/>
    <property type="match status" value="1"/>
</dbReference>
<dbReference type="InterPro" id="IPR041352">
    <property type="entry name" value="Mtd_N"/>
</dbReference>
<gene>
    <name evidence="3" type="ORF">Ctaglu_47340</name>
</gene>
<sequence length="568" mass="57901">MSITELPIQEKRGLKADLPILLEGQFGFCTDTKEVFIGDGTANNLLGAKGEQGIQGIMGSKGDIGAQGIKGDTGLQGIQGLTGNTGLKGDTGVQGIKGDIGATGAPGTIGLTGSKGDKGEQGPKGTDANSNPECITVRQERFIVQSGQTVFNLTKGSYTPNTNSLFWYMYGQKQISEGLIETSPTSFEVLGGLATGVNIMAEYIETINVTIGLKGDKGDTGIQGIKGNVGATGLQGIQGIQGPIGVTGATGATGATGTKGDIGLTGSQGIQGIKGDIGSQGVIGLTGATGATGATGTGLRGIQGIQGVKGDTGATGAQGIQGPSGPGVGDMLKSQYDGNGNGIVDIAEKVIFRAMTTDLHGWIPYGSEGLYVGQGSGITNAPTSEWFRYIGVSHGNGTGYLTIIAYNFNNNDNYTKTLTGGVWSGWSKNAKISDIPTSLPANGGTSTKTNNVNSPDGPRDGSLPLPNTNPNNVRFDFMNGGVLGGQIGNYIGVMTYSPWDGTSASTGDCAYQLAFGSTTANGGSPRLAIRNGINGTWNAWNEINTKRCTTSATAPATTSAGDFWYKIV</sequence>
<feature type="region of interest" description="Disordered" evidence="1">
    <location>
        <begin position="107"/>
        <end position="131"/>
    </location>
</feature>
<dbReference type="EMBL" id="BHYK01000059">
    <property type="protein sequence ID" value="GCD13111.1"/>
    <property type="molecule type" value="Genomic_DNA"/>
</dbReference>
<dbReference type="InterPro" id="IPR050149">
    <property type="entry name" value="Collagen_superfamily"/>
</dbReference>
<accession>A0A401UU93</accession>
<dbReference type="Pfam" id="PF18454">
    <property type="entry name" value="Mtd_N"/>
    <property type="match status" value="1"/>
</dbReference>
<reference evidence="3 4" key="1">
    <citation type="submission" date="2018-11" db="EMBL/GenBank/DDBJ databases">
        <title>Genome sequencing and assembly of Clostridium tagluense strain A121.</title>
        <authorList>
            <person name="Murakami T."/>
            <person name="Segawa T."/>
            <person name="Shcherbakova V.A."/>
            <person name="Mori H."/>
            <person name="Yoshimura Y."/>
        </authorList>
    </citation>
    <scope>NUCLEOTIDE SEQUENCE [LARGE SCALE GENOMIC DNA]</scope>
    <source>
        <strain evidence="3 4">A121</strain>
    </source>
</reference>
<dbReference type="RefSeq" id="WP_125006365.1">
    <property type="nucleotide sequence ID" value="NZ_BHYK01000059.1"/>
</dbReference>
<evidence type="ECO:0000313" key="3">
    <source>
        <dbReference type="EMBL" id="GCD13111.1"/>
    </source>
</evidence>
<feature type="region of interest" description="Disordered" evidence="1">
    <location>
        <begin position="437"/>
        <end position="469"/>
    </location>
</feature>
<dbReference type="OrthoDB" id="564699at2"/>
<dbReference type="AlphaFoldDB" id="A0A401UU93"/>
<proteinExistence type="predicted"/>
<feature type="compositionally biased region" description="Polar residues" evidence="1">
    <location>
        <begin position="437"/>
        <end position="454"/>
    </location>
</feature>
<evidence type="ECO:0000256" key="1">
    <source>
        <dbReference type="SAM" id="MobiDB-lite"/>
    </source>
</evidence>
<feature type="region of interest" description="Disordered" evidence="1">
    <location>
        <begin position="313"/>
        <end position="332"/>
    </location>
</feature>
<dbReference type="GO" id="GO:0031012">
    <property type="term" value="C:extracellular matrix"/>
    <property type="evidence" value="ECO:0007669"/>
    <property type="project" value="TreeGrafter"/>
</dbReference>
<dbReference type="Proteomes" id="UP000287872">
    <property type="component" value="Unassembled WGS sequence"/>
</dbReference>
<evidence type="ECO:0000259" key="2">
    <source>
        <dbReference type="Pfam" id="PF18454"/>
    </source>
</evidence>
<name>A0A401UU93_9CLOT</name>
<organism evidence="3 4">
    <name type="scientific">Clostridium tagluense</name>
    <dbReference type="NCBI Taxonomy" id="360422"/>
    <lineage>
        <taxon>Bacteria</taxon>
        <taxon>Bacillati</taxon>
        <taxon>Bacillota</taxon>
        <taxon>Clostridia</taxon>
        <taxon>Eubacteriales</taxon>
        <taxon>Clostridiaceae</taxon>
        <taxon>Clostridium</taxon>
    </lineage>
</organism>